<dbReference type="RefSeq" id="WP_137193297.1">
    <property type="nucleotide sequence ID" value="NZ_CP039964.1"/>
</dbReference>
<sequence length="146" mass="15721">MFKTALLATALLVANSATAQEFTSYTTDEPFEDVAFAIENAILAKGLVIDSLSHTGAMLERTRADVGSDKVLFLAADVYEFCSASVSRQVMEADPDNFNFCPYVIRISERPESKGTVTVSHQAHTGTMEPVDALLKSIVADALGLE</sequence>
<reference evidence="2 3" key="1">
    <citation type="submission" date="2019-05" db="EMBL/GenBank/DDBJ databases">
        <title>Pseudorhodobacter turbinis sp. nov., isolated from the gut of the Korean turban shell.</title>
        <authorList>
            <person name="Jeong Y.-S."/>
            <person name="Kang W.-R."/>
            <person name="Bae J.-W."/>
        </authorList>
    </citation>
    <scope>NUCLEOTIDE SEQUENCE [LARGE SCALE GENOMIC DNA]</scope>
    <source>
        <strain evidence="2 3">S12M18</strain>
    </source>
</reference>
<feature type="signal peptide" evidence="1">
    <location>
        <begin position="1"/>
        <end position="19"/>
    </location>
</feature>
<protein>
    <submittedName>
        <fullName evidence="2">DUF302 domain-containing protein</fullName>
    </submittedName>
</protein>
<dbReference type="Proteomes" id="UP000298631">
    <property type="component" value="Chromosome"/>
</dbReference>
<evidence type="ECO:0000313" key="3">
    <source>
        <dbReference type="Proteomes" id="UP000298631"/>
    </source>
</evidence>
<dbReference type="SUPFAM" id="SSF103247">
    <property type="entry name" value="TT1751-like"/>
    <property type="match status" value="1"/>
</dbReference>
<dbReference type="InterPro" id="IPR035923">
    <property type="entry name" value="TT1751-like_sf"/>
</dbReference>
<organism evidence="2 3">
    <name type="scientific">Pseudorhodobacter turbinis</name>
    <dbReference type="NCBI Taxonomy" id="2500533"/>
    <lineage>
        <taxon>Bacteria</taxon>
        <taxon>Pseudomonadati</taxon>
        <taxon>Pseudomonadota</taxon>
        <taxon>Alphaproteobacteria</taxon>
        <taxon>Rhodobacterales</taxon>
        <taxon>Paracoccaceae</taxon>
        <taxon>Pseudorhodobacter</taxon>
    </lineage>
</organism>
<dbReference type="EMBL" id="CP039964">
    <property type="protein sequence ID" value="QCO55596.1"/>
    <property type="molecule type" value="Genomic_DNA"/>
</dbReference>
<dbReference type="AlphaFoldDB" id="A0A4P8EFG0"/>
<proteinExistence type="predicted"/>
<dbReference type="Gene3D" id="3.30.310.70">
    <property type="entry name" value="TT1751-like domain"/>
    <property type="match status" value="1"/>
</dbReference>
<gene>
    <name evidence="2" type="ORF">EOK75_07490</name>
</gene>
<name>A0A4P8EFG0_9RHOB</name>
<feature type="chain" id="PRO_5020802310" evidence="1">
    <location>
        <begin position="20"/>
        <end position="146"/>
    </location>
</feature>
<dbReference type="OrthoDB" id="7363179at2"/>
<accession>A0A4P8EFG0</accession>
<evidence type="ECO:0000256" key="1">
    <source>
        <dbReference type="SAM" id="SignalP"/>
    </source>
</evidence>
<keyword evidence="3" id="KW-1185">Reference proteome</keyword>
<keyword evidence="1" id="KW-0732">Signal</keyword>
<dbReference type="KEGG" id="pseb:EOK75_07490"/>
<evidence type="ECO:0000313" key="2">
    <source>
        <dbReference type="EMBL" id="QCO55596.1"/>
    </source>
</evidence>